<dbReference type="KEGG" id="sgbi:P3F81_02990"/>
<organism evidence="2 3">
    <name type="scientific">Selenobaculum gibii</name>
    <dbReference type="NCBI Taxonomy" id="3054208"/>
    <lineage>
        <taxon>Bacteria</taxon>
        <taxon>Bacillati</taxon>
        <taxon>Bacillota</taxon>
        <taxon>Negativicutes</taxon>
        <taxon>Selenomonadales</taxon>
        <taxon>Selenomonadaceae</taxon>
        <taxon>Selenobaculum</taxon>
    </lineage>
</organism>
<reference evidence="2" key="1">
    <citation type="submission" date="2023-03" db="EMBL/GenBank/DDBJ databases">
        <title>Selenobaculum gbiensis gen. nov. sp. nov., a new bacterium isolated from the gut microbiota of IBD patient.</title>
        <authorList>
            <person name="Yeo S."/>
            <person name="Park H."/>
            <person name="Huh C.S."/>
        </authorList>
    </citation>
    <scope>NUCLEOTIDE SEQUENCE</scope>
    <source>
        <strain evidence="2">ICN-92133</strain>
    </source>
</reference>
<evidence type="ECO:0000259" key="1">
    <source>
        <dbReference type="Pfam" id="PF01966"/>
    </source>
</evidence>
<protein>
    <submittedName>
        <fullName evidence="2">HD domain-containing protein</fullName>
    </submittedName>
</protein>
<proteinExistence type="predicted"/>
<dbReference type="Pfam" id="PF01966">
    <property type="entry name" value="HD"/>
    <property type="match status" value="1"/>
</dbReference>
<evidence type="ECO:0000313" key="3">
    <source>
        <dbReference type="Proteomes" id="UP001243623"/>
    </source>
</evidence>
<dbReference type="Gene3D" id="1.10.3210.10">
    <property type="entry name" value="Hypothetical protein af1432"/>
    <property type="match status" value="1"/>
</dbReference>
<dbReference type="InterPro" id="IPR003607">
    <property type="entry name" value="HD/PDEase_dom"/>
</dbReference>
<dbReference type="CDD" id="cd00077">
    <property type="entry name" value="HDc"/>
    <property type="match status" value="1"/>
</dbReference>
<feature type="domain" description="HD" evidence="1">
    <location>
        <begin position="35"/>
        <end position="149"/>
    </location>
</feature>
<dbReference type="EMBL" id="CP120678">
    <property type="protein sequence ID" value="WIW71293.1"/>
    <property type="molecule type" value="Genomic_DNA"/>
</dbReference>
<evidence type="ECO:0000313" key="2">
    <source>
        <dbReference type="EMBL" id="WIW71293.1"/>
    </source>
</evidence>
<dbReference type="AlphaFoldDB" id="A0A9Y2AKA5"/>
<name>A0A9Y2AKA5_9FIRM</name>
<dbReference type="InterPro" id="IPR006675">
    <property type="entry name" value="HDIG_dom"/>
</dbReference>
<accession>A0A9Y2AKA5</accession>
<dbReference type="Proteomes" id="UP001243623">
    <property type="component" value="Chromosome"/>
</dbReference>
<dbReference type="InterPro" id="IPR006674">
    <property type="entry name" value="HD_domain"/>
</dbReference>
<keyword evidence="3" id="KW-1185">Reference proteome</keyword>
<sequence>MKNLLVEMQQWVRQYIKSFYTDDADIQENIIRKEEHTDYVVKISGELAKYLNLNEHDILLAKMIGLFHDIGRFHQYTVYRTFNDRISVNHALYGLSIIKDLPLLKRLDQEDLQVFKFAIANHNAININESGNEREVFFAKIIRDADKLDIYRVLEPLIMPDDGSEYSPIFVQGFLKGEQCDFAHMKTTADRKLVRLLWMYNINFSWTMQKLIERKYADEIIKKLPNNEITKKGEAVLRAYMTKKAKGF</sequence>
<dbReference type="NCBIfam" id="TIGR00277">
    <property type="entry name" value="HDIG"/>
    <property type="match status" value="1"/>
</dbReference>
<dbReference type="RefSeq" id="WP_147667619.1">
    <property type="nucleotide sequence ID" value="NZ_CP120678.1"/>
</dbReference>
<gene>
    <name evidence="2" type="ORF">P3F81_02990</name>
</gene>
<dbReference type="SUPFAM" id="SSF109604">
    <property type="entry name" value="HD-domain/PDEase-like"/>
    <property type="match status" value="1"/>
</dbReference>